<evidence type="ECO:0000313" key="11">
    <source>
        <dbReference type="Proteomes" id="UP000182476"/>
    </source>
</evidence>
<dbReference type="PANTHER" id="PTHR30504">
    <property type="entry name" value="GLUCANS BIOSYNTHESIS PROTEIN"/>
    <property type="match status" value="1"/>
</dbReference>
<dbReference type="PANTHER" id="PTHR30504:SF4">
    <property type="entry name" value="GLUCANS BIOSYNTHESIS PROTEIN G"/>
    <property type="match status" value="1"/>
</dbReference>
<gene>
    <name evidence="7" type="primary">opgG</name>
    <name evidence="10" type="ORF">SAMN04489801_1623</name>
</gene>
<evidence type="ECO:0000256" key="7">
    <source>
        <dbReference type="HAMAP-Rule" id="MF_01069"/>
    </source>
</evidence>
<dbReference type="Pfam" id="PF04349">
    <property type="entry name" value="MdoG"/>
    <property type="match status" value="1"/>
</dbReference>
<keyword evidence="6 7" id="KW-0574">Periplasm</keyword>
<evidence type="ECO:0000256" key="4">
    <source>
        <dbReference type="ARBA" id="ARBA00015376"/>
    </source>
</evidence>
<feature type="compositionally biased region" description="Basic and acidic residues" evidence="8">
    <location>
        <begin position="530"/>
        <end position="579"/>
    </location>
</feature>
<accession>A0ABY0VGP9</accession>
<dbReference type="InterPro" id="IPR014438">
    <property type="entry name" value="Glucan_biosyn_MdoG/MdoD"/>
</dbReference>
<proteinExistence type="inferred from homology"/>
<dbReference type="Gene3D" id="2.60.40.10">
    <property type="entry name" value="Immunoglobulins"/>
    <property type="match status" value="1"/>
</dbReference>
<dbReference type="InterPro" id="IPR014756">
    <property type="entry name" value="Ig_E-set"/>
</dbReference>
<keyword evidence="11" id="KW-1185">Reference proteome</keyword>
<feature type="domain" description="Glucan biosynthesis periplasmic MdoG C-terminal" evidence="9">
    <location>
        <begin position="38"/>
        <end position="509"/>
    </location>
</feature>
<dbReference type="InterPro" id="IPR023704">
    <property type="entry name" value="MdoG_OpgG"/>
</dbReference>
<evidence type="ECO:0000256" key="2">
    <source>
        <dbReference type="ARBA" id="ARBA00005001"/>
    </source>
</evidence>
<dbReference type="GeneID" id="46428742"/>
<evidence type="ECO:0000256" key="3">
    <source>
        <dbReference type="ARBA" id="ARBA00009284"/>
    </source>
</evidence>
<dbReference type="SUPFAM" id="SSF74650">
    <property type="entry name" value="Galactose mutarotase-like"/>
    <property type="match status" value="1"/>
</dbReference>
<comment type="similarity">
    <text evidence="3 7">Belongs to the OpgD/OpgG family.</text>
</comment>
<evidence type="ECO:0000256" key="8">
    <source>
        <dbReference type="SAM" id="MobiDB-lite"/>
    </source>
</evidence>
<comment type="pathway">
    <text evidence="2 7">Glycan metabolism; osmoregulated periplasmic glucan (OPG) biosynthesis.</text>
</comment>
<evidence type="ECO:0000256" key="1">
    <source>
        <dbReference type="ARBA" id="ARBA00004418"/>
    </source>
</evidence>
<evidence type="ECO:0000256" key="5">
    <source>
        <dbReference type="ARBA" id="ARBA00022729"/>
    </source>
</evidence>
<dbReference type="InterPro" id="IPR013783">
    <property type="entry name" value="Ig-like_fold"/>
</dbReference>
<comment type="subcellular location">
    <subcellularLocation>
        <location evidence="1 7">Periplasm</location>
    </subcellularLocation>
</comment>
<feature type="chain" id="PRO_5044909750" description="Glucans biosynthesis protein G" evidence="7">
    <location>
        <begin position="38"/>
        <end position="612"/>
    </location>
</feature>
<name>A0ABY0VGP9_9PSED</name>
<feature type="compositionally biased region" description="Polar residues" evidence="8">
    <location>
        <begin position="517"/>
        <end position="527"/>
    </location>
</feature>
<evidence type="ECO:0000313" key="10">
    <source>
        <dbReference type="EMBL" id="SDU22719.1"/>
    </source>
</evidence>
<dbReference type="SUPFAM" id="SSF81296">
    <property type="entry name" value="E set domains"/>
    <property type="match status" value="1"/>
</dbReference>
<dbReference type="InterPro" id="IPR014718">
    <property type="entry name" value="GH-type_carb-bd"/>
</dbReference>
<dbReference type="RefSeq" id="WP_083375234.1">
    <property type="nucleotide sequence ID" value="NZ_LT629796.1"/>
</dbReference>
<protein>
    <recommendedName>
        <fullName evidence="4 7">Glucans biosynthesis protein G</fullName>
    </recommendedName>
</protein>
<feature type="signal peptide" evidence="7">
    <location>
        <begin position="1"/>
        <end position="37"/>
    </location>
</feature>
<reference evidence="10 11" key="1">
    <citation type="submission" date="2016-10" db="EMBL/GenBank/DDBJ databases">
        <authorList>
            <person name="Varghese N."/>
            <person name="Submissions S."/>
        </authorList>
    </citation>
    <scope>NUCLEOTIDE SEQUENCE [LARGE SCALE GENOMIC DNA]</scope>
    <source>
        <strain evidence="10 11">LMG 21607</strain>
    </source>
</reference>
<dbReference type="HAMAP" id="MF_01069">
    <property type="entry name" value="MdoG_OpgG"/>
    <property type="match status" value="1"/>
</dbReference>
<dbReference type="Proteomes" id="UP000182476">
    <property type="component" value="Chromosome I"/>
</dbReference>
<feature type="region of interest" description="Disordered" evidence="8">
    <location>
        <begin position="515"/>
        <end position="612"/>
    </location>
</feature>
<dbReference type="PIRSF" id="PIRSF006281">
    <property type="entry name" value="MdoG"/>
    <property type="match status" value="1"/>
</dbReference>
<dbReference type="EMBL" id="LT629796">
    <property type="protein sequence ID" value="SDU22719.1"/>
    <property type="molecule type" value="Genomic_DNA"/>
</dbReference>
<feature type="compositionally biased region" description="Low complexity" evidence="8">
    <location>
        <begin position="580"/>
        <end position="598"/>
    </location>
</feature>
<dbReference type="InterPro" id="IPR011013">
    <property type="entry name" value="Gal_mutarotase_sf_dom"/>
</dbReference>
<dbReference type="InterPro" id="IPR007444">
    <property type="entry name" value="Glucan_biosyn_MdoG_C"/>
</dbReference>
<dbReference type="Gene3D" id="2.70.98.10">
    <property type="match status" value="1"/>
</dbReference>
<evidence type="ECO:0000259" key="9">
    <source>
        <dbReference type="Pfam" id="PF04349"/>
    </source>
</evidence>
<organism evidence="10 11">
    <name type="scientific">Pseudomonas mandelii</name>
    <dbReference type="NCBI Taxonomy" id="75612"/>
    <lineage>
        <taxon>Bacteria</taxon>
        <taxon>Pseudomonadati</taxon>
        <taxon>Pseudomonadota</taxon>
        <taxon>Gammaproteobacteria</taxon>
        <taxon>Pseudomonadales</taxon>
        <taxon>Pseudomonadaceae</taxon>
        <taxon>Pseudomonas</taxon>
    </lineage>
</organism>
<sequence precursor="true">MIVTPCNAPKLTAKRFRSALVAGSALLCLLSAGQIWAFNLEDVSVKAKELAGQKYEAPRSNLPNEFREMKFADYQKIRFRTEKAEWADQKTPFKLSFYHQGMHFDTPVKINEITANTVEEIKYDPTRFDFGDVKFDPKATEQLGYAGFRVLYPINKADKQDEIMTMLGASYFRVVGKGHTYGLSARGMAIDTALPSGEEFPRFTEFWIQRPKPGDKHLVIFALLDSPRATGAYRLTLRPGSDTIVDVKARMFLRDKVTKLGVAPLTSMFLFGANQPSKVLNYRRELHDSSGLSIHAGNGEWIWRPLNNPKHLAVSNYSIENPRGFGLLQRGRDFSHYEDLDDRYDKRPSAWIEPKGDWGKGSVDLVEIPTADETNDNIVAFWSPEKLPEPGQPLDVAYRMHWTIDEAALHAPDSAWVQQTLRSTGDVKQSNLIRQPDGSVAYLVDFEGPSLAALPETADVRSQVSVGDNAELVENSVRYNPETKGWRLTLRMKIKDPGKPTEMRAALVENIVPGDLSKNSLPVSNSSVAKADKVAAKQQEKADKEAKEAKDAKQAEAKQADAKPVADTKEKDKDNKDAKQPVAADAAPATPESAATEEVLTETWSYQLPADE</sequence>
<comment type="function">
    <text evidence="7">Involved in the biosynthesis of osmoregulated periplasmic glucans (OPGs).</text>
</comment>
<evidence type="ECO:0000256" key="6">
    <source>
        <dbReference type="ARBA" id="ARBA00022764"/>
    </source>
</evidence>
<keyword evidence="5 7" id="KW-0732">Signal</keyword>